<sequence length="529" mass="58784">MHTITPEALKSRLAKPDEETAFLDIREFGEYGMGHPFHSVNVPLSRLESLIGTFVPRLEACIVLMDQSDEGRANHAAQQLSQLGYRDVRVLSGGLNAWKAAGYNLFEGVNVVSKTFGELIHEIYHTPSIEAKTLAQWQAEGRAVHILDGRPYREYHKMNIPGSLCCPNGELVKRTPALLNGDHETPIVINCAGRTRSIIGAQTLCWLGLENPVYALENGTQGWRLAGLSLEHGSDRRYPDHAPVPALQASTARALAEQHGARAIDATTVNQWLADTTRTTYVFDVRTHEEFAKAHAPSAIHAPGGQLIQATDHWVGVYRSRLVLVDDDECRAPTVAAWLSLMGVEVVWLAGGHQQWSQLNQRQLPLNHPTPPETIDLETLSQWISMQSVQLLDARPGMQYRQSHLSGSQWINRAHLARHLTTLDLAQPLVLIGDPEQVVGLAEDLKTQGAQHLHQLPADLEAWADHGLALSQTPDQPCDDDCIDFLFFVHDRHDGNLEASKRYLAWEVGLVPKLDDEERATFAIEMNCD</sequence>
<dbReference type="InterPro" id="IPR036873">
    <property type="entry name" value="Rhodanese-like_dom_sf"/>
</dbReference>
<protein>
    <recommendedName>
        <fullName evidence="1">Rhodanese domain-containing protein</fullName>
    </recommendedName>
</protein>
<feature type="domain" description="Rhodanese" evidence="1">
    <location>
        <begin position="276"/>
        <end position="365"/>
    </location>
</feature>
<proteinExistence type="predicted"/>
<feature type="domain" description="Rhodanese" evidence="1">
    <location>
        <begin position="385"/>
        <end position="472"/>
    </location>
</feature>
<comment type="caution">
    <text evidence="2">The sequence shown here is derived from an EMBL/GenBank/DDBJ whole genome shotgun (WGS) entry which is preliminary data.</text>
</comment>
<dbReference type="PANTHER" id="PTHR43031">
    <property type="entry name" value="FAD-DEPENDENT OXIDOREDUCTASE"/>
    <property type="match status" value="1"/>
</dbReference>
<reference evidence="2 3" key="1">
    <citation type="submission" date="2016-08" db="EMBL/GenBank/DDBJ databases">
        <authorList>
            <person name="Seilhamer J.J."/>
        </authorList>
    </citation>
    <scope>NUCLEOTIDE SEQUENCE [LARGE SCALE GENOMIC DNA]</scope>
    <source>
        <strain evidence="2 3">PH27A</strain>
    </source>
</reference>
<dbReference type="SUPFAM" id="SSF52821">
    <property type="entry name" value="Rhodanese/Cell cycle control phosphatase"/>
    <property type="match status" value="4"/>
</dbReference>
<dbReference type="PANTHER" id="PTHR43031:SF1">
    <property type="entry name" value="PYRIDINE NUCLEOTIDE-DISULPHIDE OXIDOREDUCTASE"/>
    <property type="match status" value="1"/>
</dbReference>
<dbReference type="InterPro" id="IPR001763">
    <property type="entry name" value="Rhodanese-like_dom"/>
</dbReference>
<dbReference type="Proteomes" id="UP000094291">
    <property type="component" value="Unassembled WGS sequence"/>
</dbReference>
<evidence type="ECO:0000313" key="2">
    <source>
        <dbReference type="EMBL" id="ODC03575.1"/>
    </source>
</evidence>
<dbReference type="EMBL" id="MDTQ01000001">
    <property type="protein sequence ID" value="ODC03575.1"/>
    <property type="molecule type" value="Genomic_DNA"/>
</dbReference>
<feature type="domain" description="Rhodanese" evidence="1">
    <location>
        <begin position="140"/>
        <end position="232"/>
    </location>
</feature>
<keyword evidence="3" id="KW-1185">Reference proteome</keyword>
<organism evidence="2 3">
    <name type="scientific">Terasakiispira papahanaumokuakeensis</name>
    <dbReference type="NCBI Taxonomy" id="197479"/>
    <lineage>
        <taxon>Bacteria</taxon>
        <taxon>Pseudomonadati</taxon>
        <taxon>Pseudomonadota</taxon>
        <taxon>Gammaproteobacteria</taxon>
        <taxon>Oceanospirillales</taxon>
        <taxon>Terasakiispira</taxon>
    </lineage>
</organism>
<accession>A0A1E2VA99</accession>
<dbReference type="PROSITE" id="PS50206">
    <property type="entry name" value="RHODANESE_3"/>
    <property type="match status" value="4"/>
</dbReference>
<dbReference type="RefSeq" id="WP_068997991.1">
    <property type="nucleotide sequence ID" value="NZ_MDTQ01000001.1"/>
</dbReference>
<feature type="domain" description="Rhodanese" evidence="1">
    <location>
        <begin position="16"/>
        <end position="107"/>
    </location>
</feature>
<dbReference type="Gene3D" id="3.40.250.10">
    <property type="entry name" value="Rhodanese-like domain"/>
    <property type="match status" value="4"/>
</dbReference>
<dbReference type="STRING" id="197479.BFW38_08460"/>
<dbReference type="InterPro" id="IPR050229">
    <property type="entry name" value="GlpE_sulfurtransferase"/>
</dbReference>
<evidence type="ECO:0000313" key="3">
    <source>
        <dbReference type="Proteomes" id="UP000094291"/>
    </source>
</evidence>
<name>A0A1E2VA99_9GAMM</name>
<gene>
    <name evidence="2" type="ORF">BFW38_08460</name>
</gene>
<dbReference type="Pfam" id="PF00581">
    <property type="entry name" value="Rhodanese"/>
    <property type="match status" value="3"/>
</dbReference>
<dbReference type="OrthoDB" id="9805807at2"/>
<dbReference type="CDD" id="cd00158">
    <property type="entry name" value="RHOD"/>
    <property type="match status" value="1"/>
</dbReference>
<dbReference type="SMART" id="SM00450">
    <property type="entry name" value="RHOD"/>
    <property type="match status" value="4"/>
</dbReference>
<evidence type="ECO:0000259" key="1">
    <source>
        <dbReference type="PROSITE" id="PS50206"/>
    </source>
</evidence>
<dbReference type="AlphaFoldDB" id="A0A1E2VA99"/>